<dbReference type="AlphaFoldDB" id="A0A9D4AIB1"/>
<proteinExistence type="predicted"/>
<reference evidence="2 3" key="1">
    <citation type="journal article" date="2021" name="Plant Biotechnol. J.">
        <title>Multi-omics assisted identification of the key and species-specific regulatory components of drought-tolerant mechanisms in Gossypium stocksii.</title>
        <authorList>
            <person name="Yu D."/>
            <person name="Ke L."/>
            <person name="Zhang D."/>
            <person name="Wu Y."/>
            <person name="Sun Y."/>
            <person name="Mei J."/>
            <person name="Sun J."/>
            <person name="Sun Y."/>
        </authorList>
    </citation>
    <scope>NUCLEOTIDE SEQUENCE [LARGE SCALE GENOMIC DNA]</scope>
    <source>
        <strain evidence="3">cv. E1</strain>
        <tissue evidence="2">Leaf</tissue>
    </source>
</reference>
<dbReference type="PROSITE" id="PS50878">
    <property type="entry name" value="RT_POL"/>
    <property type="match status" value="1"/>
</dbReference>
<dbReference type="OrthoDB" id="1936608at2759"/>
<organism evidence="2 3">
    <name type="scientific">Gossypium stocksii</name>
    <dbReference type="NCBI Taxonomy" id="47602"/>
    <lineage>
        <taxon>Eukaryota</taxon>
        <taxon>Viridiplantae</taxon>
        <taxon>Streptophyta</taxon>
        <taxon>Embryophyta</taxon>
        <taxon>Tracheophyta</taxon>
        <taxon>Spermatophyta</taxon>
        <taxon>Magnoliopsida</taxon>
        <taxon>eudicotyledons</taxon>
        <taxon>Gunneridae</taxon>
        <taxon>Pentapetalae</taxon>
        <taxon>rosids</taxon>
        <taxon>malvids</taxon>
        <taxon>Malvales</taxon>
        <taxon>Malvaceae</taxon>
        <taxon>Malvoideae</taxon>
        <taxon>Gossypium</taxon>
    </lineage>
</organism>
<gene>
    <name evidence="2" type="ORF">J1N35_004500</name>
</gene>
<dbReference type="Pfam" id="PF00078">
    <property type="entry name" value="RVT_1"/>
    <property type="match status" value="1"/>
</dbReference>
<dbReference type="InterPro" id="IPR000477">
    <property type="entry name" value="RT_dom"/>
</dbReference>
<evidence type="ECO:0000259" key="1">
    <source>
        <dbReference type="PROSITE" id="PS50878"/>
    </source>
</evidence>
<keyword evidence="3" id="KW-1185">Reference proteome</keyword>
<sequence>MLKMGFAEKWVELVMRCITTVSYTVTINGRRGEVFRPMRGLRQGDPLSPFMFLLCGEGLSSLIRLALKNGLVKGIKASRRGPAISHLLFADDCILFGEATKGGAKNLKDILRLYESCSSQCVNFNKSVTFYSSNTAEGVKDDISSIMGVRSSSNLEKYLGLLNVVGKRKKESFQNIKDRIQQRINNWSIRFLSQGGKEIFIKSMLQAIPTYAITCFLLPKSLCGDIENIFARFWW</sequence>
<dbReference type="EMBL" id="JAIQCV010000002">
    <property type="protein sequence ID" value="KAH1121340.1"/>
    <property type="molecule type" value="Genomic_DNA"/>
</dbReference>
<comment type="caution">
    <text evidence="2">The sequence shown here is derived from an EMBL/GenBank/DDBJ whole genome shotgun (WGS) entry which is preliminary data.</text>
</comment>
<accession>A0A9D4AIB1</accession>
<dbReference type="Proteomes" id="UP000828251">
    <property type="component" value="Unassembled WGS sequence"/>
</dbReference>
<dbReference type="PANTHER" id="PTHR33116">
    <property type="entry name" value="REVERSE TRANSCRIPTASE ZINC-BINDING DOMAIN-CONTAINING PROTEIN-RELATED-RELATED"/>
    <property type="match status" value="1"/>
</dbReference>
<dbReference type="SUPFAM" id="SSF56672">
    <property type="entry name" value="DNA/RNA polymerases"/>
    <property type="match status" value="1"/>
</dbReference>
<evidence type="ECO:0000313" key="3">
    <source>
        <dbReference type="Proteomes" id="UP000828251"/>
    </source>
</evidence>
<dbReference type="InterPro" id="IPR043502">
    <property type="entry name" value="DNA/RNA_pol_sf"/>
</dbReference>
<name>A0A9D4AIB1_9ROSI</name>
<feature type="domain" description="Reverse transcriptase" evidence="1">
    <location>
        <begin position="1"/>
        <end position="163"/>
    </location>
</feature>
<evidence type="ECO:0000313" key="2">
    <source>
        <dbReference type="EMBL" id="KAH1121340.1"/>
    </source>
</evidence>
<dbReference type="PANTHER" id="PTHR33116:SF86">
    <property type="entry name" value="REVERSE TRANSCRIPTASE DOMAIN-CONTAINING PROTEIN"/>
    <property type="match status" value="1"/>
</dbReference>
<protein>
    <recommendedName>
        <fullName evidence="1">Reverse transcriptase domain-containing protein</fullName>
    </recommendedName>
</protein>